<comment type="caution">
    <text evidence="2">The sequence shown here is derived from an EMBL/GenBank/DDBJ whole genome shotgun (WGS) entry which is preliminary data.</text>
</comment>
<accession>A0A835MU97</accession>
<proteinExistence type="predicted"/>
<name>A0A835MU97_9ROSI</name>
<dbReference type="Proteomes" id="UP000657918">
    <property type="component" value="Unassembled WGS sequence"/>
</dbReference>
<feature type="region of interest" description="Disordered" evidence="1">
    <location>
        <begin position="1"/>
        <end position="37"/>
    </location>
</feature>
<organism evidence="2 3">
    <name type="scientific">Salix dunnii</name>
    <dbReference type="NCBI Taxonomy" id="1413687"/>
    <lineage>
        <taxon>Eukaryota</taxon>
        <taxon>Viridiplantae</taxon>
        <taxon>Streptophyta</taxon>
        <taxon>Embryophyta</taxon>
        <taxon>Tracheophyta</taxon>
        <taxon>Spermatophyta</taxon>
        <taxon>Magnoliopsida</taxon>
        <taxon>eudicotyledons</taxon>
        <taxon>Gunneridae</taxon>
        <taxon>Pentapetalae</taxon>
        <taxon>rosids</taxon>
        <taxon>fabids</taxon>
        <taxon>Malpighiales</taxon>
        <taxon>Salicaceae</taxon>
        <taxon>Saliceae</taxon>
        <taxon>Salix</taxon>
    </lineage>
</organism>
<gene>
    <name evidence="2" type="ORF">SADUNF_Sadunf10G0051600</name>
</gene>
<evidence type="ECO:0000256" key="1">
    <source>
        <dbReference type="SAM" id="MobiDB-lite"/>
    </source>
</evidence>
<evidence type="ECO:0000313" key="2">
    <source>
        <dbReference type="EMBL" id="KAF9673701.1"/>
    </source>
</evidence>
<sequence>MDSGLSWADQWDYNTPDPPPQSSSNKDDKKGKGGQKKSFGKKVLSLAWMKDIHLLLNASAIQHGVSTNIIECFYHRIMFICQKTRCRALTGPIASRTTGCKFSPAWVYFPPALL</sequence>
<reference evidence="2 3" key="1">
    <citation type="submission" date="2020-10" db="EMBL/GenBank/DDBJ databases">
        <title>Plant Genome Project.</title>
        <authorList>
            <person name="Zhang R.-G."/>
        </authorList>
    </citation>
    <scope>NUCLEOTIDE SEQUENCE [LARGE SCALE GENOMIC DNA]</scope>
    <source>
        <strain evidence="2">FAFU-HL-1</strain>
        <tissue evidence="2">Leaf</tissue>
    </source>
</reference>
<dbReference type="EMBL" id="JADGMS010000010">
    <property type="protein sequence ID" value="KAF9673701.1"/>
    <property type="molecule type" value="Genomic_DNA"/>
</dbReference>
<dbReference type="AlphaFoldDB" id="A0A835MU97"/>
<protein>
    <submittedName>
        <fullName evidence="2">Uncharacterized protein</fullName>
    </submittedName>
</protein>
<evidence type="ECO:0000313" key="3">
    <source>
        <dbReference type="Proteomes" id="UP000657918"/>
    </source>
</evidence>
<keyword evidence="3" id="KW-1185">Reference proteome</keyword>
<dbReference type="OrthoDB" id="1746404at2759"/>